<feature type="chain" id="PRO_5047120080" description="DUF4148 domain-containing protein" evidence="1">
    <location>
        <begin position="25"/>
        <end position="120"/>
    </location>
</feature>
<accession>A0ABN6PFX3</accession>
<reference evidence="2" key="1">
    <citation type="submission" date="2022-04" db="EMBL/GenBank/DDBJ databases">
        <title>Whole genome sequence of Sphaerotilus sp. FB-5.</title>
        <authorList>
            <person name="Takeda M."/>
            <person name="Narihara S."/>
            <person name="Akimoto M."/>
            <person name="Akimoto R."/>
            <person name="Nishiyashiki S."/>
            <person name="Murakami T."/>
        </authorList>
    </citation>
    <scope>NUCLEOTIDE SEQUENCE</scope>
    <source>
        <strain evidence="2">FB-5</strain>
    </source>
</reference>
<proteinExistence type="predicted"/>
<dbReference type="Proteomes" id="UP001057498">
    <property type="component" value="Chromosome"/>
</dbReference>
<evidence type="ECO:0000313" key="3">
    <source>
        <dbReference type="Proteomes" id="UP001057498"/>
    </source>
</evidence>
<organism evidence="2 3">
    <name type="scientific">Sphaerotilus microaerophilus</name>
    <dbReference type="NCBI Taxonomy" id="2914710"/>
    <lineage>
        <taxon>Bacteria</taxon>
        <taxon>Pseudomonadati</taxon>
        <taxon>Pseudomonadota</taxon>
        <taxon>Betaproteobacteria</taxon>
        <taxon>Burkholderiales</taxon>
        <taxon>Sphaerotilaceae</taxon>
        <taxon>Sphaerotilus</taxon>
    </lineage>
</organism>
<gene>
    <name evidence="2" type="ORF">CATMQ487_02080</name>
</gene>
<dbReference type="InterPro" id="IPR025421">
    <property type="entry name" value="DUF4148"/>
</dbReference>
<dbReference type="RefSeq" id="WP_251971541.1">
    <property type="nucleotide sequence ID" value="NZ_AP025730.1"/>
</dbReference>
<evidence type="ECO:0000256" key="1">
    <source>
        <dbReference type="SAM" id="SignalP"/>
    </source>
</evidence>
<protein>
    <recommendedName>
        <fullName evidence="4">DUF4148 domain-containing protein</fullName>
    </recommendedName>
</protein>
<evidence type="ECO:0000313" key="2">
    <source>
        <dbReference type="EMBL" id="BDI03238.1"/>
    </source>
</evidence>
<evidence type="ECO:0008006" key="4">
    <source>
        <dbReference type="Google" id="ProtNLM"/>
    </source>
</evidence>
<dbReference type="EMBL" id="AP025730">
    <property type="protein sequence ID" value="BDI03238.1"/>
    <property type="molecule type" value="Genomic_DNA"/>
</dbReference>
<keyword evidence="3" id="KW-1185">Reference proteome</keyword>
<keyword evidence="1" id="KW-0732">Signal</keyword>
<name>A0ABN6PFX3_9BURK</name>
<feature type="signal peptide" evidence="1">
    <location>
        <begin position="1"/>
        <end position="24"/>
    </location>
</feature>
<sequence length="120" mass="13129">MFNRQALIAAASLIAALASPLAMAQEGVQNDFGNLQFTKTRADVLAELQQARTDGTINAWTSRYMEPVRTHLTRAEVRTATLVAIRNGEYDALNREGSDGTWKARQPAGRVEVLASAQVR</sequence>
<dbReference type="Pfam" id="PF13663">
    <property type="entry name" value="DUF4148"/>
    <property type="match status" value="1"/>
</dbReference>